<dbReference type="InterPro" id="IPR013762">
    <property type="entry name" value="Integrase-like_cat_sf"/>
</dbReference>
<evidence type="ECO:0000259" key="3">
    <source>
        <dbReference type="PROSITE" id="PS51898"/>
    </source>
</evidence>
<dbReference type="InterPro" id="IPR002104">
    <property type="entry name" value="Integrase_catalytic"/>
</dbReference>
<dbReference type="SUPFAM" id="SSF56349">
    <property type="entry name" value="DNA breaking-rejoining enzymes"/>
    <property type="match status" value="1"/>
</dbReference>
<name>A0A285T2H9_9HYPH</name>
<reference evidence="4 5" key="1">
    <citation type="submission" date="2017-08" db="EMBL/GenBank/DDBJ databases">
        <authorList>
            <person name="de Groot N.N."/>
        </authorList>
    </citation>
    <scope>NUCLEOTIDE SEQUENCE [LARGE SCALE GENOMIC DNA]</scope>
    <source>
        <strain evidence="4 5">USBA 352</strain>
    </source>
</reference>
<dbReference type="Pfam" id="PF00589">
    <property type="entry name" value="Phage_integrase"/>
    <property type="match status" value="1"/>
</dbReference>
<keyword evidence="1" id="KW-0238">DNA-binding</keyword>
<accession>A0A285T2H9</accession>
<protein>
    <submittedName>
        <fullName evidence="4">Phage integrase family protein</fullName>
    </submittedName>
</protein>
<proteinExistence type="predicted"/>
<dbReference type="InterPro" id="IPR010998">
    <property type="entry name" value="Integrase_recombinase_N"/>
</dbReference>
<evidence type="ECO:0000313" key="5">
    <source>
        <dbReference type="Proteomes" id="UP000219331"/>
    </source>
</evidence>
<keyword evidence="2" id="KW-0233">DNA recombination</keyword>
<dbReference type="OrthoDB" id="7510934at2"/>
<dbReference type="RefSeq" id="WP_097175501.1">
    <property type="nucleotide sequence ID" value="NZ_OBML01000008.1"/>
</dbReference>
<feature type="domain" description="Tyr recombinase" evidence="3">
    <location>
        <begin position="166"/>
        <end position="338"/>
    </location>
</feature>
<evidence type="ECO:0000313" key="4">
    <source>
        <dbReference type="EMBL" id="SOC15244.1"/>
    </source>
</evidence>
<evidence type="ECO:0000256" key="1">
    <source>
        <dbReference type="ARBA" id="ARBA00023125"/>
    </source>
</evidence>
<dbReference type="PROSITE" id="PS51898">
    <property type="entry name" value="TYR_RECOMBINASE"/>
    <property type="match status" value="1"/>
</dbReference>
<sequence>MSVVRVRGFQIFKDRFGKWRCYHRKTRQAVDLNKAPLGTAAFFAECQRITDAVTVTGDPKPGTLGKLIEKYRASPDFLEKAPRTRADYQRVFDYLYPIRDTGLERFKSPFVVNIRDRAEAKRGARFGTYVKQVLSLLFSWGKERGFMKENPALGVRGVRRKRGAPMANRPWSDSERHAVLASAPAHMLPAIGLMMFTGLGPQDALTLPRTFFKDGAIATERSKTGAPVYWPVIRPLQEILDAAPAHDAMTLCANSRGRPWTVSGFRASWNTLRRELEAGGKVQPGLTLYGLRHTVATILREAGCDDRTIADALGQKTEDMARHYSKTADLRRKMGDVSAVFETAVNARRTQTVKPD</sequence>
<keyword evidence="5" id="KW-1185">Reference proteome</keyword>
<dbReference type="GO" id="GO:0003677">
    <property type="term" value="F:DNA binding"/>
    <property type="evidence" value="ECO:0007669"/>
    <property type="project" value="UniProtKB-KW"/>
</dbReference>
<dbReference type="Gene3D" id="1.10.443.10">
    <property type="entry name" value="Intergrase catalytic core"/>
    <property type="match status" value="1"/>
</dbReference>
<dbReference type="AlphaFoldDB" id="A0A285T2H9"/>
<dbReference type="InterPro" id="IPR011010">
    <property type="entry name" value="DNA_brk_join_enz"/>
</dbReference>
<dbReference type="STRING" id="538381.GCA_001696535_02929"/>
<dbReference type="EMBL" id="OBML01000008">
    <property type="protein sequence ID" value="SOC15244.1"/>
    <property type="molecule type" value="Genomic_DNA"/>
</dbReference>
<dbReference type="Gene3D" id="1.10.150.130">
    <property type="match status" value="1"/>
</dbReference>
<dbReference type="GO" id="GO:0015074">
    <property type="term" value="P:DNA integration"/>
    <property type="evidence" value="ECO:0007669"/>
    <property type="project" value="InterPro"/>
</dbReference>
<dbReference type="GO" id="GO:0006310">
    <property type="term" value="P:DNA recombination"/>
    <property type="evidence" value="ECO:0007669"/>
    <property type="project" value="UniProtKB-KW"/>
</dbReference>
<gene>
    <name evidence="4" type="ORF">SAMN05421512_10885</name>
</gene>
<organism evidence="4 5">
    <name type="scientific">Stappia indica</name>
    <dbReference type="NCBI Taxonomy" id="538381"/>
    <lineage>
        <taxon>Bacteria</taxon>
        <taxon>Pseudomonadati</taxon>
        <taxon>Pseudomonadota</taxon>
        <taxon>Alphaproteobacteria</taxon>
        <taxon>Hyphomicrobiales</taxon>
        <taxon>Stappiaceae</taxon>
        <taxon>Stappia</taxon>
    </lineage>
</organism>
<evidence type="ECO:0000256" key="2">
    <source>
        <dbReference type="ARBA" id="ARBA00023172"/>
    </source>
</evidence>
<dbReference type="Proteomes" id="UP000219331">
    <property type="component" value="Unassembled WGS sequence"/>
</dbReference>